<dbReference type="PIRSF" id="PIRSF000180">
    <property type="entry name" value="FrdC"/>
    <property type="match status" value="1"/>
</dbReference>
<dbReference type="InterPro" id="IPR003510">
    <property type="entry name" value="Fumarate_red_C"/>
</dbReference>
<name>A0A2M8S276_9PAST</name>
<evidence type="ECO:0000313" key="7">
    <source>
        <dbReference type="Proteomes" id="UP000229329"/>
    </source>
</evidence>
<reference evidence="6 7" key="1">
    <citation type="submission" date="2017-11" db="EMBL/GenBank/DDBJ databases">
        <title>Reclassification of Bisgaard taxon 7 as Conservatibacter flavescens gen. nov., sp. nov.</title>
        <authorList>
            <person name="Christensen H."/>
        </authorList>
    </citation>
    <scope>NUCLEOTIDE SEQUENCE [LARGE SCALE GENOMIC DNA]</scope>
    <source>
        <strain evidence="6 7">7_4</strain>
    </source>
</reference>
<proteinExistence type="inferred from homology"/>
<dbReference type="Gene3D" id="1.20.1300.10">
    <property type="entry name" value="Fumarate reductase/succinate dehydrogenase, transmembrane subunit"/>
    <property type="match status" value="1"/>
</dbReference>
<evidence type="ECO:0000256" key="1">
    <source>
        <dbReference type="ARBA" id="ARBA00022475"/>
    </source>
</evidence>
<dbReference type="HAMAP" id="MF_00708">
    <property type="entry name" value="Fumarate_red_C"/>
    <property type="match status" value="1"/>
</dbReference>
<feature type="transmembrane region" description="Helical" evidence="5">
    <location>
        <begin position="114"/>
        <end position="132"/>
    </location>
</feature>
<dbReference type="OrthoDB" id="8909678at2"/>
<dbReference type="GO" id="GO:0005886">
    <property type="term" value="C:plasma membrane"/>
    <property type="evidence" value="ECO:0007669"/>
    <property type="project" value="UniProtKB-SubCell"/>
</dbReference>
<comment type="subcellular location">
    <subcellularLocation>
        <location evidence="5">Cell membrane</location>
        <topology evidence="5">Multi-pass membrane protein</topology>
    </subcellularLocation>
</comment>
<feature type="transmembrane region" description="Helical" evidence="5">
    <location>
        <begin position="71"/>
        <end position="93"/>
    </location>
</feature>
<keyword evidence="7" id="KW-1185">Reference proteome</keyword>
<evidence type="ECO:0000313" key="6">
    <source>
        <dbReference type="EMBL" id="PJG85259.1"/>
    </source>
</evidence>
<evidence type="ECO:0000256" key="4">
    <source>
        <dbReference type="ARBA" id="ARBA00023136"/>
    </source>
</evidence>
<dbReference type="SUPFAM" id="SSF81343">
    <property type="entry name" value="Fumarate reductase respiratory complex transmembrane subunits"/>
    <property type="match status" value="1"/>
</dbReference>
<dbReference type="GO" id="GO:0045283">
    <property type="term" value="C:fumarate reductase complex"/>
    <property type="evidence" value="ECO:0007669"/>
    <property type="project" value="UniProtKB-UniRule"/>
</dbReference>
<comment type="subunit">
    <text evidence="5">Part of an enzyme complex containing four subunits: a flavoprotein (FrdA), an iron-sulfur protein (FrdB), and two hydrophobic anchor proteins (FrdC and FrdD).</text>
</comment>
<keyword evidence="1 5" id="KW-1003">Cell membrane</keyword>
<dbReference type="CDD" id="cd00546">
    <property type="entry name" value="QFR_TypeD_subunitC"/>
    <property type="match status" value="1"/>
</dbReference>
<dbReference type="AlphaFoldDB" id="A0A2M8S276"/>
<accession>A0A2M8S276</accession>
<dbReference type="Proteomes" id="UP000229329">
    <property type="component" value="Unassembled WGS sequence"/>
</dbReference>
<comment type="caution">
    <text evidence="6">The sequence shown here is derived from an EMBL/GenBank/DDBJ whole genome shotgun (WGS) entry which is preliminary data.</text>
</comment>
<comment type="similarity">
    <text evidence="5">Belongs to the FrdC family.</text>
</comment>
<keyword evidence="4 5" id="KW-0472">Membrane</keyword>
<dbReference type="GO" id="GO:0000104">
    <property type="term" value="F:succinate dehydrogenase activity"/>
    <property type="evidence" value="ECO:0007669"/>
    <property type="project" value="UniProtKB-UniRule"/>
</dbReference>
<dbReference type="NCBIfam" id="NF003445">
    <property type="entry name" value="PRK04987.1"/>
    <property type="match status" value="1"/>
</dbReference>
<keyword evidence="2 5" id="KW-0812">Transmembrane</keyword>
<sequence>MTTTSKRNKYVREIKPTWWTKLDFYKLYIAREATSIPTLWFCLVLFYGLVCLGGGVEDVKANFIPFLQNPIVVILNIITLAAMLLNTVTYYVMTPKVMNIVVKDERLNPNIITAILWAVTALASLIILVLLYN</sequence>
<keyword evidence="3 5" id="KW-1133">Transmembrane helix</keyword>
<comment type="function">
    <text evidence="5">Anchors the catalytic components of the fumarate reductase complex to the cell membrane, binds quinones.</text>
</comment>
<feature type="transmembrane region" description="Helical" evidence="5">
    <location>
        <begin position="36"/>
        <end position="56"/>
    </location>
</feature>
<protein>
    <recommendedName>
        <fullName evidence="5">Fumarate reductase subunit C</fullName>
    </recommendedName>
    <alternativeName>
        <fullName evidence="5">Quinol-fumarate reductase subunit C</fullName>
        <shortName evidence="5">QFR subunit C</shortName>
    </alternativeName>
</protein>
<evidence type="ECO:0000256" key="3">
    <source>
        <dbReference type="ARBA" id="ARBA00022989"/>
    </source>
</evidence>
<evidence type="ECO:0000256" key="2">
    <source>
        <dbReference type="ARBA" id="ARBA00022692"/>
    </source>
</evidence>
<dbReference type="RefSeq" id="WP_100288887.1">
    <property type="nucleotide sequence ID" value="NZ_PHHA01000017.1"/>
</dbReference>
<organism evidence="6 7">
    <name type="scientific">Conservatibacter flavescens</name>
    <dbReference type="NCBI Taxonomy" id="28161"/>
    <lineage>
        <taxon>Bacteria</taxon>
        <taxon>Pseudomonadati</taxon>
        <taxon>Pseudomonadota</taxon>
        <taxon>Gammaproteobacteria</taxon>
        <taxon>Pasteurellales</taxon>
        <taxon>Pasteurellaceae</taxon>
        <taxon>Conservatibacter</taxon>
    </lineage>
</organism>
<dbReference type="Pfam" id="PF02300">
    <property type="entry name" value="Fumarate_red_C"/>
    <property type="match status" value="1"/>
</dbReference>
<evidence type="ECO:0000256" key="5">
    <source>
        <dbReference type="HAMAP-Rule" id="MF_00708"/>
    </source>
</evidence>
<gene>
    <name evidence="5" type="primary">frdC</name>
    <name evidence="6" type="ORF">CVP05_07120</name>
</gene>
<dbReference type="EMBL" id="PHHA01000017">
    <property type="protein sequence ID" value="PJG85259.1"/>
    <property type="molecule type" value="Genomic_DNA"/>
</dbReference>
<dbReference type="InterPro" id="IPR034804">
    <property type="entry name" value="SQR/QFR_C/D"/>
</dbReference>